<dbReference type="EMBL" id="VSSQ01004061">
    <property type="protein sequence ID" value="MPM23569.1"/>
    <property type="molecule type" value="Genomic_DNA"/>
</dbReference>
<feature type="transmembrane region" description="Helical" evidence="1">
    <location>
        <begin position="194"/>
        <end position="213"/>
    </location>
</feature>
<evidence type="ECO:0000256" key="1">
    <source>
        <dbReference type="SAM" id="Phobius"/>
    </source>
</evidence>
<organism evidence="2">
    <name type="scientific">bioreactor metagenome</name>
    <dbReference type="NCBI Taxonomy" id="1076179"/>
    <lineage>
        <taxon>unclassified sequences</taxon>
        <taxon>metagenomes</taxon>
        <taxon>ecological metagenomes</taxon>
    </lineage>
</organism>
<evidence type="ECO:0000313" key="2">
    <source>
        <dbReference type="EMBL" id="MPM23569.1"/>
    </source>
</evidence>
<comment type="caution">
    <text evidence="2">The sequence shown here is derived from an EMBL/GenBank/DDBJ whole genome shotgun (WGS) entry which is preliminary data.</text>
</comment>
<accession>A0A644Y5J1</accession>
<proteinExistence type="predicted"/>
<protein>
    <submittedName>
        <fullName evidence="2">Uncharacterized protein</fullName>
    </submittedName>
</protein>
<name>A0A644Y5J1_9ZZZZ</name>
<gene>
    <name evidence="2" type="ORF">SDC9_70043</name>
</gene>
<keyword evidence="1" id="KW-0472">Membrane</keyword>
<sequence length="268" mass="29014">MKRTIIALFSAVIVSLLLATGVAADAPIYNGAIIKTNAVQNHKLSVDELITRWENVGYPDDIGGIYPGKEQEGYIIALVNPTEARKAELLDMLNKAENVDFVSVQYSYNELTTIYNEIEKEYLGKGVVAVNITITDNNVEAMVNADNVDDVSAKLYEKYGHKIAVFAVQPGLGGSTISVPLNDSNIPQKKDSSLIYFIASAAIAAVAVAGVSLKQKTRVLSTSTGDNVTVQSDEKLSKKQVLQAVKDIKIQNSSDIFESIIKDSNKKS</sequence>
<keyword evidence="1" id="KW-0812">Transmembrane</keyword>
<keyword evidence="1" id="KW-1133">Transmembrane helix</keyword>
<reference evidence="2" key="1">
    <citation type="submission" date="2019-08" db="EMBL/GenBank/DDBJ databases">
        <authorList>
            <person name="Kucharzyk K."/>
            <person name="Murdoch R.W."/>
            <person name="Higgins S."/>
            <person name="Loffler F."/>
        </authorList>
    </citation>
    <scope>NUCLEOTIDE SEQUENCE</scope>
</reference>
<dbReference type="AlphaFoldDB" id="A0A644Y5J1"/>